<sequence>MIEILLGISVIILWIYSWHTVAMNLEQFGLKWERISFIKLVKQAHFVFLSGLLGLISGVLLFKGKRWGWITSIASLLIYQIGMILIIWDRINEGKEPLEDLYGTI</sequence>
<feature type="transmembrane region" description="Helical" evidence="1">
    <location>
        <begin position="68"/>
        <end position="88"/>
    </location>
</feature>
<keyword evidence="5" id="KW-1185">Reference proteome</keyword>
<evidence type="ECO:0000256" key="1">
    <source>
        <dbReference type="SAM" id="Phobius"/>
    </source>
</evidence>
<dbReference type="AlphaFoldDB" id="A0A1M6W8U2"/>
<feature type="transmembrane region" description="Helical" evidence="1">
    <location>
        <begin position="46"/>
        <end position="62"/>
    </location>
</feature>
<dbReference type="EMBL" id="FRAT01000005">
    <property type="protein sequence ID" value="SHK90059.1"/>
    <property type="molecule type" value="Genomic_DNA"/>
</dbReference>
<reference evidence="3 4" key="1">
    <citation type="submission" date="2016-11" db="EMBL/GenBank/DDBJ databases">
        <authorList>
            <person name="Varghese N."/>
            <person name="Submissions S."/>
        </authorList>
    </citation>
    <scope>NUCLEOTIDE SEQUENCE [LARGE SCALE GENOMIC DNA]</scope>
    <source>
        <strain evidence="3 4">CGMCC 1.12174</strain>
        <strain evidence="2 5">DSM 26351</strain>
    </source>
</reference>
<dbReference type="STRING" id="1055723.SAMN05216293_2203"/>
<feature type="transmembrane region" description="Helical" evidence="1">
    <location>
        <begin position="6"/>
        <end position="25"/>
    </location>
</feature>
<comment type="caution">
    <text evidence="3">The sequence shown here is derived from an EMBL/GenBank/DDBJ whole genome shotgun (WGS) entry which is preliminary data.</text>
</comment>
<evidence type="ECO:0000313" key="4">
    <source>
        <dbReference type="Proteomes" id="UP000184031"/>
    </source>
</evidence>
<gene>
    <name evidence="2" type="ORF">SAMN04487891_111106</name>
    <name evidence="3" type="ORF">SAMN05216293_2203</name>
</gene>
<dbReference type="Proteomes" id="UP000184031">
    <property type="component" value="Unassembled WGS sequence"/>
</dbReference>
<organism evidence="3 4">
    <name type="scientific">Flagellimonas taeanensis</name>
    <dbReference type="NCBI Taxonomy" id="1005926"/>
    <lineage>
        <taxon>Bacteria</taxon>
        <taxon>Pseudomonadati</taxon>
        <taxon>Bacteroidota</taxon>
        <taxon>Flavobacteriia</taxon>
        <taxon>Flavobacteriales</taxon>
        <taxon>Flavobacteriaceae</taxon>
        <taxon>Flagellimonas</taxon>
    </lineage>
</organism>
<dbReference type="RefSeq" id="WP_143070754.1">
    <property type="nucleotide sequence ID" value="NZ_FOKU01000011.1"/>
</dbReference>
<evidence type="ECO:0000313" key="2">
    <source>
        <dbReference type="EMBL" id="SFC45387.1"/>
    </source>
</evidence>
<dbReference type="EMBL" id="FOKU01000011">
    <property type="protein sequence ID" value="SFC45387.1"/>
    <property type="molecule type" value="Genomic_DNA"/>
</dbReference>
<accession>A0A1M6W8U2</accession>
<keyword evidence="1" id="KW-0812">Transmembrane</keyword>
<evidence type="ECO:0000313" key="3">
    <source>
        <dbReference type="EMBL" id="SHK90059.1"/>
    </source>
</evidence>
<protein>
    <submittedName>
        <fullName evidence="3">Uncharacterized protein</fullName>
    </submittedName>
</protein>
<name>A0A1M6W8U2_9FLAO</name>
<proteinExistence type="predicted"/>
<evidence type="ECO:0000313" key="5">
    <source>
        <dbReference type="Proteomes" id="UP000198940"/>
    </source>
</evidence>
<keyword evidence="1" id="KW-1133">Transmembrane helix</keyword>
<dbReference type="Proteomes" id="UP000198940">
    <property type="component" value="Unassembled WGS sequence"/>
</dbReference>
<keyword evidence="1" id="KW-0472">Membrane</keyword>